<feature type="transmembrane region" description="Helical" evidence="1">
    <location>
        <begin position="351"/>
        <end position="369"/>
    </location>
</feature>
<accession>A0A2M9HS80</accession>
<sequence length="424" mass="47819">MRKATVMNDRRATRSMRPLYRHEYVTTSHDRRAHRMRRSAVGKRMRNLLIIGTPLVMVVAKLMVAFVLPAKYFYDNNRILAMSTGQSSPLAAWGGSYRIAADLFAAINVFDIDTMIGWSVSMGVIFTAVMLWLMLRADAPDAAQLVFLLATAGLLNIYVFTIGKDIIQFMVFLTVYLVLTMPIRRTVVRIVLAAVILYVESLFFRAYYVLIAALVLAVYAILFAFRAKKRRLGLAHVAAIIALMIASVWVMLAVSARMMPADYAQVMTLRDGYDQVMDGNADSFTYIRNLVPGKGLPVFMVNYVINALRMMVPVELAMRGAYYLPFFIFQLMVSAYLVNLLRQVNEIRDPALLLALCVFLGYALASFIFEPDFGSWTRHEAATFPVLHLLVLNRYQQMPAGELNSFSTRYGRTTVPLAMKGGEQ</sequence>
<proteinExistence type="predicted"/>
<feature type="transmembrane region" description="Helical" evidence="1">
    <location>
        <begin position="90"/>
        <end position="109"/>
    </location>
</feature>
<name>A0A2M9HS80_9BIFI</name>
<organism evidence="2 3">
    <name type="scientific">Bifidobacterium scaligerum</name>
    <dbReference type="NCBI Taxonomy" id="2052656"/>
    <lineage>
        <taxon>Bacteria</taxon>
        <taxon>Bacillati</taxon>
        <taxon>Actinomycetota</taxon>
        <taxon>Actinomycetes</taxon>
        <taxon>Bifidobacteriales</taxon>
        <taxon>Bifidobacteriaceae</taxon>
        <taxon>Bifidobacterium</taxon>
    </lineage>
</organism>
<gene>
    <name evidence="2" type="ORF">CUU80_00455</name>
</gene>
<keyword evidence="3" id="KW-1185">Reference proteome</keyword>
<evidence type="ECO:0000313" key="2">
    <source>
        <dbReference type="EMBL" id="PJM79664.1"/>
    </source>
</evidence>
<keyword evidence="1" id="KW-0812">Transmembrane</keyword>
<evidence type="ECO:0000256" key="1">
    <source>
        <dbReference type="SAM" id="Phobius"/>
    </source>
</evidence>
<dbReference type="Proteomes" id="UP000228755">
    <property type="component" value="Unassembled WGS sequence"/>
</dbReference>
<feature type="transmembrane region" description="Helical" evidence="1">
    <location>
        <begin position="205"/>
        <end position="225"/>
    </location>
</feature>
<evidence type="ECO:0000313" key="3">
    <source>
        <dbReference type="Proteomes" id="UP000228755"/>
    </source>
</evidence>
<dbReference type="EMBL" id="PGLQ01000001">
    <property type="protein sequence ID" value="PJM79664.1"/>
    <property type="molecule type" value="Genomic_DNA"/>
</dbReference>
<protein>
    <recommendedName>
        <fullName evidence="4">Glycosyltransferase RgtA/B/C/D-like domain-containing protein</fullName>
    </recommendedName>
</protein>
<feature type="transmembrane region" description="Helical" evidence="1">
    <location>
        <begin position="116"/>
        <end position="135"/>
    </location>
</feature>
<evidence type="ECO:0008006" key="4">
    <source>
        <dbReference type="Google" id="ProtNLM"/>
    </source>
</evidence>
<feature type="transmembrane region" description="Helical" evidence="1">
    <location>
        <begin position="232"/>
        <end position="252"/>
    </location>
</feature>
<feature type="transmembrane region" description="Helical" evidence="1">
    <location>
        <begin position="141"/>
        <end position="161"/>
    </location>
</feature>
<keyword evidence="1" id="KW-1133">Transmembrane helix</keyword>
<comment type="caution">
    <text evidence="2">The sequence shown here is derived from an EMBL/GenBank/DDBJ whole genome shotgun (WGS) entry which is preliminary data.</text>
</comment>
<dbReference type="AlphaFoldDB" id="A0A2M9HS80"/>
<reference evidence="2 3" key="1">
    <citation type="submission" date="2017-11" db="EMBL/GenBank/DDBJ databases">
        <title>Draft genome sequences of strains TRE 1, TRE D, TRE H and TRI 7, isolated from tamarins, belonging to four potential novel Bifidobacterium species.</title>
        <authorList>
            <person name="Mattarelli P."/>
            <person name="Modesto M."/>
            <person name="Bonetti A."/>
            <person name="Puglisi E."/>
            <person name="Morelli L."/>
        </authorList>
    </citation>
    <scope>NUCLEOTIDE SEQUENCE [LARGE SCALE GENOMIC DNA]</scope>
    <source>
        <strain evidence="3">TRED</strain>
    </source>
</reference>
<keyword evidence="1" id="KW-0472">Membrane</keyword>
<feature type="transmembrane region" description="Helical" evidence="1">
    <location>
        <begin position="320"/>
        <end position="339"/>
    </location>
</feature>
<feature type="transmembrane region" description="Helical" evidence="1">
    <location>
        <begin position="173"/>
        <end position="199"/>
    </location>
</feature>
<feature type="transmembrane region" description="Helical" evidence="1">
    <location>
        <begin position="47"/>
        <end position="70"/>
    </location>
</feature>